<feature type="region of interest" description="Disordered" evidence="1">
    <location>
        <begin position="223"/>
        <end position="246"/>
    </location>
</feature>
<dbReference type="EMBL" id="CP036273">
    <property type="protein sequence ID" value="QDU19528.1"/>
    <property type="molecule type" value="Genomic_DNA"/>
</dbReference>
<proteinExistence type="predicted"/>
<dbReference type="RefSeq" id="WP_145235624.1">
    <property type="nucleotide sequence ID" value="NZ_CP036273.1"/>
</dbReference>
<sequence length="543" mass="57155">MSSPRHWLRAWVATEPGPRPARTPARARLKVESMEDRTVPSSLRGVVFDDENHSGTPDAGEGGHPGWTVFLDVNRNGVFDDAVETSTVTDAAGSYTFDTTNEVPAFVNSTTGEEYDLVGIVQPVGAGGRYMNTTPTLSYAIRNSDTEPPVERNFGAYLESFADAAVQPVGPEAAVNVATAGVQGRAAVAADALGNYVVVWSSLDNLTSTIRARLFYANGTPQDPSPAGEFDVGTSNRNAANNHPPLHVDMTADGRFVVAWSSYNSTTKTSSSFVRVFGADGSGGPAVTVSVGDATHTSTVRGVGVADDGRFAVLFKLGTAKRGGWQQTTYTLNVQRFQAGGALNGSAIQVTTQNLVNAVGSLAMDATGKFVVAWEDHVNGQHQVYAQRYDAAGKKLGTKLAFTAGSVLPTASVAMNASGQFVITYSTAETTSVARVFRADGTAAFAPVTVAGDAAVAIDGAGNVTFTWTYNRWSNSTPHGEIRVQRLSATGYLWEELIVNTTTQGAQSGSTVAATEAGKFVIVWEGYGPGDDSGIFMQQYQPA</sequence>
<organism evidence="2 3">
    <name type="scientific">Urbifossiella limnaea</name>
    <dbReference type="NCBI Taxonomy" id="2528023"/>
    <lineage>
        <taxon>Bacteria</taxon>
        <taxon>Pseudomonadati</taxon>
        <taxon>Planctomycetota</taxon>
        <taxon>Planctomycetia</taxon>
        <taxon>Gemmatales</taxon>
        <taxon>Gemmataceae</taxon>
        <taxon>Urbifossiella</taxon>
    </lineage>
</organism>
<dbReference type="KEGG" id="uli:ETAA1_14570"/>
<evidence type="ECO:0000313" key="3">
    <source>
        <dbReference type="Proteomes" id="UP000319576"/>
    </source>
</evidence>
<dbReference type="InterPro" id="IPR013783">
    <property type="entry name" value="Ig-like_fold"/>
</dbReference>
<reference evidence="2 3" key="1">
    <citation type="submission" date="2019-02" db="EMBL/GenBank/DDBJ databases">
        <title>Deep-cultivation of Planctomycetes and their phenomic and genomic characterization uncovers novel biology.</title>
        <authorList>
            <person name="Wiegand S."/>
            <person name="Jogler M."/>
            <person name="Boedeker C."/>
            <person name="Pinto D."/>
            <person name="Vollmers J."/>
            <person name="Rivas-Marin E."/>
            <person name="Kohn T."/>
            <person name="Peeters S.H."/>
            <person name="Heuer A."/>
            <person name="Rast P."/>
            <person name="Oberbeckmann S."/>
            <person name="Bunk B."/>
            <person name="Jeske O."/>
            <person name="Meyerdierks A."/>
            <person name="Storesund J.E."/>
            <person name="Kallscheuer N."/>
            <person name="Luecker S."/>
            <person name="Lage O.M."/>
            <person name="Pohl T."/>
            <person name="Merkel B.J."/>
            <person name="Hornburger P."/>
            <person name="Mueller R.-W."/>
            <person name="Bruemmer F."/>
            <person name="Labrenz M."/>
            <person name="Spormann A.M."/>
            <person name="Op den Camp H."/>
            <person name="Overmann J."/>
            <person name="Amann R."/>
            <person name="Jetten M.S.M."/>
            <person name="Mascher T."/>
            <person name="Medema M.H."/>
            <person name="Devos D.P."/>
            <person name="Kaster A.-K."/>
            <person name="Ovreas L."/>
            <person name="Rohde M."/>
            <person name="Galperin M.Y."/>
            <person name="Jogler C."/>
        </authorList>
    </citation>
    <scope>NUCLEOTIDE SEQUENCE [LARGE SCALE GENOMIC DNA]</scope>
    <source>
        <strain evidence="2 3">ETA_A1</strain>
    </source>
</reference>
<accession>A0A517XPV4</accession>
<dbReference type="OrthoDB" id="254354at2"/>
<evidence type="ECO:0000313" key="2">
    <source>
        <dbReference type="EMBL" id="QDU19528.1"/>
    </source>
</evidence>
<dbReference type="SUPFAM" id="SSF117074">
    <property type="entry name" value="Hypothetical protein PA1324"/>
    <property type="match status" value="1"/>
</dbReference>
<dbReference type="Gene3D" id="2.60.40.10">
    <property type="entry name" value="Immunoglobulins"/>
    <property type="match status" value="1"/>
</dbReference>
<dbReference type="Proteomes" id="UP000319576">
    <property type="component" value="Chromosome"/>
</dbReference>
<evidence type="ECO:0008006" key="4">
    <source>
        <dbReference type="Google" id="ProtNLM"/>
    </source>
</evidence>
<protein>
    <recommendedName>
        <fullName evidence="4">SD-repeat containing protein B domain-containing protein</fullName>
    </recommendedName>
</protein>
<dbReference type="SUPFAM" id="SSF69322">
    <property type="entry name" value="Tricorn protease domain 2"/>
    <property type="match status" value="1"/>
</dbReference>
<evidence type="ECO:0000256" key="1">
    <source>
        <dbReference type="SAM" id="MobiDB-lite"/>
    </source>
</evidence>
<name>A0A517XPV4_9BACT</name>
<keyword evidence="3" id="KW-1185">Reference proteome</keyword>
<dbReference type="AlphaFoldDB" id="A0A517XPV4"/>
<gene>
    <name evidence="2" type="ORF">ETAA1_14570</name>
</gene>